<feature type="coiled-coil region" evidence="1">
    <location>
        <begin position="549"/>
        <end position="797"/>
    </location>
</feature>
<evidence type="ECO:0000313" key="3">
    <source>
        <dbReference type="Proteomes" id="UP000594454"/>
    </source>
</evidence>
<dbReference type="PANTHER" id="PTHR23161">
    <property type="entry name" value="PROTEIN CIP2A"/>
    <property type="match status" value="1"/>
</dbReference>
<dbReference type="InParanoid" id="A0A7R8YNI4"/>
<dbReference type="Proteomes" id="UP000594454">
    <property type="component" value="Chromosome 1"/>
</dbReference>
<keyword evidence="3" id="KW-1185">Reference proteome</keyword>
<dbReference type="SUPFAM" id="SSF48371">
    <property type="entry name" value="ARM repeat"/>
    <property type="match status" value="1"/>
</dbReference>
<keyword evidence="1" id="KW-0175">Coiled coil</keyword>
<name>A0A7R8YNI4_HERIL</name>
<dbReference type="PANTHER" id="PTHR23161:SF2">
    <property type="entry name" value="PROTEIN CIP2A"/>
    <property type="match status" value="1"/>
</dbReference>
<dbReference type="InterPro" id="IPR016024">
    <property type="entry name" value="ARM-type_fold"/>
</dbReference>
<dbReference type="OrthoDB" id="73401at2759"/>
<gene>
    <name evidence="2" type="ORF">HERILL_LOCUS2526</name>
</gene>
<dbReference type="FunCoup" id="A0A7R8YNI4">
    <property type="interactions" value="462"/>
</dbReference>
<protein>
    <submittedName>
        <fullName evidence="2">Uncharacterized protein</fullName>
    </submittedName>
</protein>
<dbReference type="AlphaFoldDB" id="A0A7R8YNI4"/>
<dbReference type="InterPro" id="IPR042510">
    <property type="entry name" value="CIP2A"/>
</dbReference>
<evidence type="ECO:0000256" key="1">
    <source>
        <dbReference type="SAM" id="Coils"/>
    </source>
</evidence>
<organism evidence="2 3">
    <name type="scientific">Hermetia illucens</name>
    <name type="common">Black soldier fly</name>
    <dbReference type="NCBI Taxonomy" id="343691"/>
    <lineage>
        <taxon>Eukaryota</taxon>
        <taxon>Metazoa</taxon>
        <taxon>Ecdysozoa</taxon>
        <taxon>Arthropoda</taxon>
        <taxon>Hexapoda</taxon>
        <taxon>Insecta</taxon>
        <taxon>Pterygota</taxon>
        <taxon>Neoptera</taxon>
        <taxon>Endopterygota</taxon>
        <taxon>Diptera</taxon>
        <taxon>Brachycera</taxon>
        <taxon>Stratiomyomorpha</taxon>
        <taxon>Stratiomyidae</taxon>
        <taxon>Hermetiinae</taxon>
        <taxon>Hermetia</taxon>
    </lineage>
</organism>
<proteinExistence type="predicted"/>
<dbReference type="EMBL" id="LR899009">
    <property type="protein sequence ID" value="CAD7079306.1"/>
    <property type="molecule type" value="Genomic_DNA"/>
</dbReference>
<sequence>MTSPLQYMKEFNSYVNLYQKQRTLEVENLLNRNLTLLSGVQNLQVFRPDNLECSQFYISLYDLMKRLDFRTGSDLGISCLTVLQRATRNLDARQDLLNQFRFVPLLAKLLDDATNKDIIRRILEVTQDLSYGIQITWEEPYLTGLMQKLIEFIYGEEVSLGSLALSVLINICYKNIPSIYLLLRVAHVSTFTKKIKPYGILAYKMLMIIDNYVDVPGVADIHNFIKKSLSDIGECFHSYNVPYLKHIVEFLTDTQNNQTMELTFRECHDFNADIDKLLEQVDATNINLHPFESRSDNEQCLAQCYALVFVLLESFLKVDPTLSSFMPKIFDLALKWVETEQASAKALDLMRTVVLLEADEDVGKYLKEFEIIIPKMLSKIERNEILSEQVIALFKVMIALLRHPKMQTVVLSTFTESYFDKMFSPLINTDPESLNYAKFSSDDLAQYLLCLQILIEFSNIAPKVWQSKIVRLFEKKQIHYVIARGVLCENENLCQVVFEMAKTTNFPRDDVAKITSKLSPLIAVNNSKATGNANKHFNDVRVTEKLWINDSLEQRLDNLITHIFEAKDRSEINNVATSELIELFHYKINLCRNTEKNLLKRLEDANEEVTNLSHRINLLAHEMSQYYSMNFKLHLTQERLQAENKDYLKQRDSLKESSNELLKKIDSDRKKYQSYMISLEAKKTEVEALRKELENYKEKEAIKNAELKKYEAEKREATARIEQLKKNIHKLEEAITEKQATLESREKENIKANKSIEELRELNKKSDDLIKHLEKQLAAKNEKIRSYEIELNETEEMRKTILSLMESKRPKRGS</sequence>
<dbReference type="OMA" id="HHVQSTE"/>
<reference evidence="2 3" key="1">
    <citation type="submission" date="2020-11" db="EMBL/GenBank/DDBJ databases">
        <authorList>
            <person name="Wallbank WR R."/>
            <person name="Pardo Diaz C."/>
            <person name="Kozak K."/>
            <person name="Martin S."/>
            <person name="Jiggins C."/>
            <person name="Moest M."/>
            <person name="Warren A I."/>
            <person name="Generalovic N T."/>
            <person name="Byers J.R.P. K."/>
            <person name="Montejo-Kovacevich G."/>
            <person name="Yen C E."/>
        </authorList>
    </citation>
    <scope>NUCLEOTIDE SEQUENCE [LARGE SCALE GENOMIC DNA]</scope>
</reference>
<accession>A0A7R8YNI4</accession>
<evidence type="ECO:0000313" key="2">
    <source>
        <dbReference type="EMBL" id="CAD7079306.1"/>
    </source>
</evidence>